<feature type="region of interest" description="Disordered" evidence="1">
    <location>
        <begin position="1"/>
        <end position="26"/>
    </location>
</feature>
<gene>
    <name evidence="2" type="ORF">DMT42_09910</name>
</gene>
<dbReference type="EMBL" id="CP029788">
    <property type="protein sequence ID" value="AWT42598.1"/>
    <property type="molecule type" value="Genomic_DNA"/>
</dbReference>
<keyword evidence="3" id="KW-1185">Reference proteome</keyword>
<evidence type="ECO:0000256" key="1">
    <source>
        <dbReference type="SAM" id="MobiDB-lite"/>
    </source>
</evidence>
<name>A0A2U9P075_STRAS</name>
<dbReference type="RefSeq" id="WP_110627521.1">
    <property type="nucleotide sequence ID" value="NZ_CP029788.1"/>
</dbReference>
<evidence type="ECO:0000313" key="2">
    <source>
        <dbReference type="EMBL" id="AWT42598.1"/>
    </source>
</evidence>
<dbReference type="Proteomes" id="UP000247634">
    <property type="component" value="Chromosome"/>
</dbReference>
<reference evidence="2 3" key="1">
    <citation type="submission" date="2018-06" db="EMBL/GenBank/DDBJ databases">
        <title>The complete genome sequence of a nosiheptide producer Streptomyces actuosus ATCC 25421: deducing the ability of producing a new class III lantibiotics.</title>
        <authorList>
            <person name="Liu W."/>
            <person name="Sun F."/>
            <person name="Hu Y."/>
        </authorList>
    </citation>
    <scope>NUCLEOTIDE SEQUENCE [LARGE SCALE GENOMIC DNA]</scope>
    <source>
        <strain evidence="2 3">ATCC 25421</strain>
    </source>
</reference>
<accession>A0A2U9P075</accession>
<evidence type="ECO:0000313" key="3">
    <source>
        <dbReference type="Proteomes" id="UP000247634"/>
    </source>
</evidence>
<organism evidence="2 3">
    <name type="scientific">Streptomyces actuosus</name>
    <dbReference type="NCBI Taxonomy" id="1885"/>
    <lineage>
        <taxon>Bacteria</taxon>
        <taxon>Bacillati</taxon>
        <taxon>Actinomycetota</taxon>
        <taxon>Actinomycetes</taxon>
        <taxon>Kitasatosporales</taxon>
        <taxon>Streptomycetaceae</taxon>
        <taxon>Streptomyces</taxon>
    </lineage>
</organism>
<proteinExistence type="predicted"/>
<dbReference type="OrthoDB" id="7582652at2"/>
<dbReference type="AlphaFoldDB" id="A0A2U9P075"/>
<feature type="region of interest" description="Disordered" evidence="1">
    <location>
        <begin position="135"/>
        <end position="174"/>
    </location>
</feature>
<protein>
    <submittedName>
        <fullName evidence="2">Uncharacterized protein</fullName>
    </submittedName>
</protein>
<sequence>MQSTSQPLDLDATEARASAATPGPWGYYDGSNYADVAADLEITGRGSYSYREKVARLEDENYWDDLAHEDDADERAPEQMAANAEFIAHARTDVPAMAAEIRRLRAQADMVCALCETPVAWIDCPTGGWWAHDEHPADGHDASPKPAAVETHVVADDSDDPEHTDDCPGCTARP</sequence>
<dbReference type="KEGG" id="sact:DMT42_09910"/>